<organism evidence="2 3">
    <name type="scientific">Enterococcus casseliflavus</name>
    <name type="common">Enterococcus flavescens</name>
    <dbReference type="NCBI Taxonomy" id="37734"/>
    <lineage>
        <taxon>Bacteria</taxon>
        <taxon>Bacillati</taxon>
        <taxon>Bacillota</taxon>
        <taxon>Bacilli</taxon>
        <taxon>Lactobacillales</taxon>
        <taxon>Enterococcaceae</taxon>
        <taxon>Enterococcus</taxon>
    </lineage>
</organism>
<evidence type="ECO:0000256" key="1">
    <source>
        <dbReference type="SAM" id="Phobius"/>
    </source>
</evidence>
<dbReference type="InterPro" id="IPR036286">
    <property type="entry name" value="LexA/Signal_pep-like_sf"/>
</dbReference>
<evidence type="ECO:0000313" key="3">
    <source>
        <dbReference type="Proteomes" id="UP000286288"/>
    </source>
</evidence>
<evidence type="ECO:0000313" key="2">
    <source>
        <dbReference type="EMBL" id="RHK08214.1"/>
    </source>
</evidence>
<keyword evidence="1" id="KW-0472">Membrane</keyword>
<dbReference type="EMBL" id="QRMZ01000001">
    <property type="protein sequence ID" value="RHK08214.1"/>
    <property type="molecule type" value="Genomic_DNA"/>
</dbReference>
<accession>A0A415EY19</accession>
<protein>
    <submittedName>
        <fullName evidence="2">Signal peptidase I</fullName>
    </submittedName>
</protein>
<dbReference type="AlphaFoldDB" id="A0A415EY19"/>
<sequence>MKLLPKQSIMLSLFVLLFMLISVLAVVIPHAFGFTMAIVNSDAMEPTYSEGTLLFVKKASEDNLVVGNEVTYYVDHGRQMRTRRIVAVGENQSVLYAIGDNQSQMEPKEIQKSQLIGQPIFYIPKVGAWLNQTKIQLFKNMYFLFAMYILVTTLFVTLYQIKSGSIKKSIIS</sequence>
<comment type="caution">
    <text evidence="2">The sequence shown here is derived from an EMBL/GenBank/DDBJ whole genome shotgun (WGS) entry which is preliminary data.</text>
</comment>
<dbReference type="Proteomes" id="UP000286288">
    <property type="component" value="Unassembled WGS sequence"/>
</dbReference>
<name>A0A415EY19_ENTCA</name>
<keyword evidence="1" id="KW-1133">Transmembrane helix</keyword>
<gene>
    <name evidence="2" type="ORF">DW084_00575</name>
</gene>
<keyword evidence="1" id="KW-0812">Transmembrane</keyword>
<dbReference type="CDD" id="cd06462">
    <property type="entry name" value="Peptidase_S24_S26"/>
    <property type="match status" value="1"/>
</dbReference>
<dbReference type="SUPFAM" id="SSF51306">
    <property type="entry name" value="LexA/Signal peptidase"/>
    <property type="match status" value="1"/>
</dbReference>
<feature type="transmembrane region" description="Helical" evidence="1">
    <location>
        <begin position="141"/>
        <end position="161"/>
    </location>
</feature>
<proteinExistence type="predicted"/>
<reference evidence="2 3" key="1">
    <citation type="submission" date="2018-08" db="EMBL/GenBank/DDBJ databases">
        <title>A genome reference for cultivated species of the human gut microbiota.</title>
        <authorList>
            <person name="Zou Y."/>
            <person name="Xue W."/>
            <person name="Luo G."/>
        </authorList>
    </citation>
    <scope>NUCLEOTIDE SEQUENCE [LARGE SCALE GENOMIC DNA]</scope>
    <source>
        <strain evidence="2 3">AF48-16</strain>
    </source>
</reference>